<sequence>MRNIALLGSVVVGANSVPRLFVQKPPNINKQLFSCYLLSLQHPSSKNYSSKLFLRNPSSVFSRHSSQWSANTFGRFLQTSEKSDGHESLRCLDLKNFGEIAELIENMDEYDAKIKALAEKNLKKKSEKTIDFLFADNLVGHYLNFMLLFGFLALQGTQPAVAASGFASGLLSSPYFADLGDISTGFASAFLLIFFSELGDKTFFIAALLAARNSAAVVFTGTFGALAAMTIISVALGRTFHYVDEILPFRGVNGFDEGFKILNRTPSLIPPT</sequence>
<evidence type="ECO:0000256" key="6">
    <source>
        <dbReference type="RuleBase" id="RU365102"/>
    </source>
</evidence>
<dbReference type="GO" id="GO:0015085">
    <property type="term" value="F:calcium ion transmembrane transporter activity"/>
    <property type="evidence" value="ECO:0007669"/>
    <property type="project" value="TreeGrafter"/>
</dbReference>
<dbReference type="GO" id="GO:0009535">
    <property type="term" value="C:chloroplast thylakoid membrane"/>
    <property type="evidence" value="ECO:0007669"/>
    <property type="project" value="TreeGrafter"/>
</dbReference>
<gene>
    <name evidence="8" type="ORF">L484_003080</name>
</gene>
<dbReference type="AlphaFoldDB" id="W9S2J9"/>
<dbReference type="GO" id="GO:0005794">
    <property type="term" value="C:Golgi apparatus"/>
    <property type="evidence" value="ECO:0007669"/>
    <property type="project" value="TreeGrafter"/>
</dbReference>
<dbReference type="EMBL" id="KE345649">
    <property type="protein sequence ID" value="EXC10836.1"/>
    <property type="molecule type" value="Genomic_DNA"/>
</dbReference>
<comment type="caution">
    <text evidence="6">Lacks conserved residue(s) required for the propagation of feature annotation.</text>
</comment>
<feature type="transmembrane region" description="Helical" evidence="6">
    <location>
        <begin position="175"/>
        <end position="195"/>
    </location>
</feature>
<evidence type="ECO:0000256" key="4">
    <source>
        <dbReference type="ARBA" id="ARBA00022989"/>
    </source>
</evidence>
<accession>W9S2J9</accession>
<reference evidence="9" key="1">
    <citation type="submission" date="2013-01" db="EMBL/GenBank/DDBJ databases">
        <title>Draft Genome Sequence of a Mulberry Tree, Morus notabilis C.K. Schneid.</title>
        <authorList>
            <person name="He N."/>
            <person name="Zhao S."/>
        </authorList>
    </citation>
    <scope>NUCLEOTIDE SEQUENCE</scope>
</reference>
<dbReference type="GO" id="GO:0032472">
    <property type="term" value="P:Golgi calcium ion transport"/>
    <property type="evidence" value="ECO:0007669"/>
    <property type="project" value="TreeGrafter"/>
</dbReference>
<dbReference type="GO" id="GO:0005384">
    <property type="term" value="F:manganese ion transmembrane transporter activity"/>
    <property type="evidence" value="ECO:0007669"/>
    <property type="project" value="TreeGrafter"/>
</dbReference>
<dbReference type="InterPro" id="IPR049555">
    <property type="entry name" value="GDT1-like_CS"/>
</dbReference>
<dbReference type="PANTHER" id="PTHR12608">
    <property type="entry name" value="TRANSMEMBRANE PROTEIN HTP-1 RELATED"/>
    <property type="match status" value="1"/>
</dbReference>
<evidence type="ECO:0000256" key="7">
    <source>
        <dbReference type="SAM" id="Coils"/>
    </source>
</evidence>
<keyword evidence="4 6" id="KW-1133">Transmembrane helix</keyword>
<keyword evidence="3 6" id="KW-0812">Transmembrane</keyword>
<feature type="coiled-coil region" evidence="7">
    <location>
        <begin position="100"/>
        <end position="127"/>
    </location>
</feature>
<evidence type="ECO:0000313" key="9">
    <source>
        <dbReference type="Proteomes" id="UP000030645"/>
    </source>
</evidence>
<evidence type="ECO:0000256" key="3">
    <source>
        <dbReference type="ARBA" id="ARBA00022692"/>
    </source>
</evidence>
<dbReference type="eggNOG" id="KOG2881">
    <property type="taxonomic scope" value="Eukaryota"/>
</dbReference>
<feature type="transmembrane region" description="Helical" evidence="6">
    <location>
        <begin position="132"/>
        <end position="154"/>
    </location>
</feature>
<dbReference type="InterPro" id="IPR001727">
    <property type="entry name" value="GDT1-like"/>
</dbReference>
<protein>
    <recommendedName>
        <fullName evidence="6">GDT1 family protein</fullName>
    </recommendedName>
</protein>
<dbReference type="PROSITE" id="PS01214">
    <property type="entry name" value="UPF0016"/>
    <property type="match status" value="1"/>
</dbReference>
<proteinExistence type="inferred from homology"/>
<organism evidence="8 9">
    <name type="scientific">Morus notabilis</name>
    <dbReference type="NCBI Taxonomy" id="981085"/>
    <lineage>
        <taxon>Eukaryota</taxon>
        <taxon>Viridiplantae</taxon>
        <taxon>Streptophyta</taxon>
        <taxon>Embryophyta</taxon>
        <taxon>Tracheophyta</taxon>
        <taxon>Spermatophyta</taxon>
        <taxon>Magnoliopsida</taxon>
        <taxon>eudicotyledons</taxon>
        <taxon>Gunneridae</taxon>
        <taxon>Pentapetalae</taxon>
        <taxon>rosids</taxon>
        <taxon>fabids</taxon>
        <taxon>Rosales</taxon>
        <taxon>Moraceae</taxon>
        <taxon>Moreae</taxon>
        <taxon>Morus</taxon>
    </lineage>
</organism>
<evidence type="ECO:0000256" key="1">
    <source>
        <dbReference type="ARBA" id="ARBA00004141"/>
    </source>
</evidence>
<dbReference type="Proteomes" id="UP000030645">
    <property type="component" value="Unassembled WGS sequence"/>
</dbReference>
<comment type="subcellular location">
    <subcellularLocation>
        <location evidence="1 6">Membrane</location>
        <topology evidence="1 6">Multi-pass membrane protein</topology>
    </subcellularLocation>
</comment>
<keyword evidence="5 6" id="KW-0472">Membrane</keyword>
<feature type="transmembrane region" description="Helical" evidence="6">
    <location>
        <begin position="215"/>
        <end position="236"/>
    </location>
</feature>
<dbReference type="GO" id="GO:0032468">
    <property type="term" value="P:Golgi calcium ion homeostasis"/>
    <property type="evidence" value="ECO:0007669"/>
    <property type="project" value="TreeGrafter"/>
</dbReference>
<dbReference type="Pfam" id="PF01169">
    <property type="entry name" value="GDT1"/>
    <property type="match status" value="1"/>
</dbReference>
<evidence type="ECO:0000313" key="8">
    <source>
        <dbReference type="EMBL" id="EXC10836.1"/>
    </source>
</evidence>
<dbReference type="PANTHER" id="PTHR12608:SF6">
    <property type="entry name" value="PROTEIN PAM71, CHLOROPLASTIC"/>
    <property type="match status" value="1"/>
</dbReference>
<keyword evidence="9" id="KW-1185">Reference proteome</keyword>
<evidence type="ECO:0000256" key="2">
    <source>
        <dbReference type="ARBA" id="ARBA00009190"/>
    </source>
</evidence>
<comment type="similarity">
    <text evidence="2 6">Belongs to the GDT1 family.</text>
</comment>
<name>W9S2J9_9ROSA</name>
<evidence type="ECO:0000256" key="5">
    <source>
        <dbReference type="ARBA" id="ARBA00023136"/>
    </source>
</evidence>
<keyword evidence="7" id="KW-0175">Coiled coil</keyword>